<feature type="compositionally biased region" description="Low complexity" evidence="1">
    <location>
        <begin position="73"/>
        <end position="85"/>
    </location>
</feature>
<keyword evidence="3" id="KW-1185">Reference proteome</keyword>
<dbReference type="AlphaFoldDB" id="A0A9X6RP24"/>
<comment type="caution">
    <text evidence="2">The sequence shown here is derived from an EMBL/GenBank/DDBJ whole genome shotgun (WGS) entry which is preliminary data.</text>
</comment>
<organism evidence="2 3">
    <name type="scientific">Hypsibius exemplaris</name>
    <name type="common">Freshwater tardigrade</name>
    <dbReference type="NCBI Taxonomy" id="2072580"/>
    <lineage>
        <taxon>Eukaryota</taxon>
        <taxon>Metazoa</taxon>
        <taxon>Ecdysozoa</taxon>
        <taxon>Tardigrada</taxon>
        <taxon>Eutardigrada</taxon>
        <taxon>Parachela</taxon>
        <taxon>Hypsibioidea</taxon>
        <taxon>Hypsibiidae</taxon>
        <taxon>Hypsibius</taxon>
    </lineage>
</organism>
<sequence length="85" mass="9139">MSTGLLLERKPAHRPRRREGSPNAAASHSHYQHYYLRSAFIDVTTTLDAVVVRGSGVLPSSTRTHDTTARIEGSPSPGSSSLAPL</sequence>
<accession>A0A9X6RP24</accession>
<evidence type="ECO:0000313" key="2">
    <source>
        <dbReference type="EMBL" id="OWA54261.1"/>
    </source>
</evidence>
<dbReference type="EMBL" id="MTYJ01000386">
    <property type="protein sequence ID" value="OWA54261.1"/>
    <property type="molecule type" value="Genomic_DNA"/>
</dbReference>
<reference evidence="3" key="1">
    <citation type="submission" date="2017-01" db="EMBL/GenBank/DDBJ databases">
        <title>Comparative genomics of anhydrobiosis in the tardigrade Hypsibius dujardini.</title>
        <authorList>
            <person name="Yoshida Y."/>
            <person name="Koutsovoulos G."/>
            <person name="Laetsch D."/>
            <person name="Stevens L."/>
            <person name="Kumar S."/>
            <person name="Horikawa D."/>
            <person name="Ishino K."/>
            <person name="Komine S."/>
            <person name="Tomita M."/>
            <person name="Blaxter M."/>
            <person name="Arakawa K."/>
        </authorList>
    </citation>
    <scope>NUCLEOTIDE SEQUENCE [LARGE SCALE GENOMIC DNA]</scope>
    <source>
        <strain evidence="3">Z151</strain>
    </source>
</reference>
<evidence type="ECO:0000313" key="3">
    <source>
        <dbReference type="Proteomes" id="UP000192578"/>
    </source>
</evidence>
<feature type="region of interest" description="Disordered" evidence="1">
    <location>
        <begin position="56"/>
        <end position="85"/>
    </location>
</feature>
<protein>
    <submittedName>
        <fullName evidence="2">Uncharacterized protein</fullName>
    </submittedName>
</protein>
<proteinExistence type="predicted"/>
<evidence type="ECO:0000256" key="1">
    <source>
        <dbReference type="SAM" id="MobiDB-lite"/>
    </source>
</evidence>
<feature type="region of interest" description="Disordered" evidence="1">
    <location>
        <begin position="1"/>
        <end position="27"/>
    </location>
</feature>
<gene>
    <name evidence="2" type="ORF">BV898_18671</name>
</gene>
<dbReference type="Proteomes" id="UP000192578">
    <property type="component" value="Unassembled WGS sequence"/>
</dbReference>
<name>A0A9X6RP24_HYPEX</name>